<organism evidence="2 3">
    <name type="scientific">Glomus cerebriforme</name>
    <dbReference type="NCBI Taxonomy" id="658196"/>
    <lineage>
        <taxon>Eukaryota</taxon>
        <taxon>Fungi</taxon>
        <taxon>Fungi incertae sedis</taxon>
        <taxon>Mucoromycota</taxon>
        <taxon>Glomeromycotina</taxon>
        <taxon>Glomeromycetes</taxon>
        <taxon>Glomerales</taxon>
        <taxon>Glomeraceae</taxon>
        <taxon>Glomus</taxon>
    </lineage>
</organism>
<reference evidence="2 3" key="1">
    <citation type="submission" date="2018-06" db="EMBL/GenBank/DDBJ databases">
        <title>Comparative genomics reveals the genomic features of Rhizophagus irregularis, R. cerebriforme, R. diaphanum and Gigaspora rosea, and their symbiotic lifestyle signature.</title>
        <authorList>
            <person name="Morin E."/>
            <person name="San Clemente H."/>
            <person name="Chen E.C.H."/>
            <person name="De La Providencia I."/>
            <person name="Hainaut M."/>
            <person name="Kuo A."/>
            <person name="Kohler A."/>
            <person name="Murat C."/>
            <person name="Tang N."/>
            <person name="Roy S."/>
            <person name="Loubradou J."/>
            <person name="Henrissat B."/>
            <person name="Grigoriev I.V."/>
            <person name="Corradi N."/>
            <person name="Roux C."/>
            <person name="Martin F.M."/>
        </authorList>
    </citation>
    <scope>NUCLEOTIDE SEQUENCE [LARGE SCALE GENOMIC DNA]</scope>
    <source>
        <strain evidence="2 3">DAOM 227022</strain>
    </source>
</reference>
<gene>
    <name evidence="2" type="ORF">C1645_748387</name>
</gene>
<evidence type="ECO:0000313" key="3">
    <source>
        <dbReference type="Proteomes" id="UP000265703"/>
    </source>
</evidence>
<keyword evidence="1" id="KW-0812">Transmembrane</keyword>
<dbReference type="Proteomes" id="UP000265703">
    <property type="component" value="Unassembled WGS sequence"/>
</dbReference>
<accession>A0A397TW10</accession>
<evidence type="ECO:0000256" key="1">
    <source>
        <dbReference type="SAM" id="Phobius"/>
    </source>
</evidence>
<keyword evidence="3" id="KW-1185">Reference proteome</keyword>
<proteinExistence type="predicted"/>
<evidence type="ECO:0000313" key="2">
    <source>
        <dbReference type="EMBL" id="RIA99054.1"/>
    </source>
</evidence>
<keyword evidence="1" id="KW-0472">Membrane</keyword>
<protein>
    <submittedName>
        <fullName evidence="2">Uncharacterized protein</fullName>
    </submittedName>
</protein>
<dbReference type="AlphaFoldDB" id="A0A397TW10"/>
<feature type="transmembrane region" description="Helical" evidence="1">
    <location>
        <begin position="33"/>
        <end position="56"/>
    </location>
</feature>
<dbReference type="PROSITE" id="PS51257">
    <property type="entry name" value="PROKAR_LIPOPROTEIN"/>
    <property type="match status" value="1"/>
</dbReference>
<keyword evidence="1" id="KW-1133">Transmembrane helix</keyword>
<dbReference type="EMBL" id="QKYT01000008">
    <property type="protein sequence ID" value="RIA99054.1"/>
    <property type="molecule type" value="Genomic_DNA"/>
</dbReference>
<name>A0A397TW10_9GLOM</name>
<sequence length="72" mass="8738">MNAIKVCQSICGLCVYVCMFYSCSYWFKISDILLYTTTSFVFICFIIIYLLFYYYYNLPYLQLYNENMIQAF</sequence>
<feature type="transmembrane region" description="Helical" evidence="1">
    <location>
        <begin position="7"/>
        <end position="27"/>
    </location>
</feature>
<comment type="caution">
    <text evidence="2">The sequence shown here is derived from an EMBL/GenBank/DDBJ whole genome shotgun (WGS) entry which is preliminary data.</text>
</comment>